<organism evidence="2 3">
    <name type="scientific">Aurantiacibacter rhizosphaerae</name>
    <dbReference type="NCBI Taxonomy" id="2691582"/>
    <lineage>
        <taxon>Bacteria</taxon>
        <taxon>Pseudomonadati</taxon>
        <taxon>Pseudomonadota</taxon>
        <taxon>Alphaproteobacteria</taxon>
        <taxon>Sphingomonadales</taxon>
        <taxon>Erythrobacteraceae</taxon>
        <taxon>Aurantiacibacter</taxon>
    </lineage>
</organism>
<dbReference type="Gene3D" id="3.40.50.1820">
    <property type="entry name" value="alpha/beta hydrolase"/>
    <property type="match status" value="1"/>
</dbReference>
<protein>
    <submittedName>
        <fullName evidence="2">Alpha/beta fold hydrolase</fullName>
    </submittedName>
</protein>
<reference evidence="2 3" key="1">
    <citation type="submission" date="2019-12" db="EMBL/GenBank/DDBJ databases">
        <authorList>
            <person name="Lee S.D."/>
        </authorList>
    </citation>
    <scope>NUCLEOTIDE SEQUENCE [LARGE SCALE GENOMIC DNA]</scope>
    <source>
        <strain evidence="2 3">GH3-10</strain>
    </source>
</reference>
<keyword evidence="3" id="KW-1185">Reference proteome</keyword>
<feature type="domain" description="Serine aminopeptidase S33" evidence="1">
    <location>
        <begin position="43"/>
        <end position="302"/>
    </location>
</feature>
<evidence type="ECO:0000313" key="2">
    <source>
        <dbReference type="EMBL" id="MWV27337.1"/>
    </source>
</evidence>
<dbReference type="GO" id="GO:0016787">
    <property type="term" value="F:hydrolase activity"/>
    <property type="evidence" value="ECO:0007669"/>
    <property type="project" value="UniProtKB-KW"/>
</dbReference>
<comment type="caution">
    <text evidence="2">The sequence shown here is derived from an EMBL/GenBank/DDBJ whole genome shotgun (WGS) entry which is preliminary data.</text>
</comment>
<sequence length="322" mass="36132">MTQVPADFDRRAIPASATERKWIAEDGHEIRIIDWGDPPADVPPRGSILFMAGRGDAYEKYLESFEHWRLKGWKISAADWRGQGGSGRLGNDDATGHIDDFLLWVSDLAQVWSAFAEAREGPLVLMGHSMGGHLVLRAAIEKVLMPQPDAMVLTAPMLDVFPEHVPLFFRRGLAHLMARMGDPRRPAWGKGEKPIAMNSLRQNLLTHDATRYDDERFWRTSRPELKLGSGSWGWVRGAMDSIRAIHARGALESVDVPVLMVATDADRLVSPAAIRRAIDRLPDVEALVFGDEARHEILREVDPVRNKALAKIDDFLERRLTD</sequence>
<dbReference type="PANTHER" id="PTHR11614">
    <property type="entry name" value="PHOSPHOLIPASE-RELATED"/>
    <property type="match status" value="1"/>
</dbReference>
<dbReference type="Proteomes" id="UP000461409">
    <property type="component" value="Unassembled WGS sequence"/>
</dbReference>
<evidence type="ECO:0000313" key="3">
    <source>
        <dbReference type="Proteomes" id="UP000461409"/>
    </source>
</evidence>
<name>A0A844XAC8_9SPHN</name>
<accession>A0A844XAC8</accession>
<evidence type="ECO:0000259" key="1">
    <source>
        <dbReference type="Pfam" id="PF12146"/>
    </source>
</evidence>
<reference evidence="2 3" key="2">
    <citation type="submission" date="2020-02" db="EMBL/GenBank/DDBJ databases">
        <title>Erythrobacter dongmakensis sp. nov., isolated from a tidal mudflat.</title>
        <authorList>
            <person name="Kim I.S."/>
        </authorList>
    </citation>
    <scope>NUCLEOTIDE SEQUENCE [LARGE SCALE GENOMIC DNA]</scope>
    <source>
        <strain evidence="2 3">GH3-10</strain>
    </source>
</reference>
<proteinExistence type="predicted"/>
<dbReference type="Pfam" id="PF12146">
    <property type="entry name" value="Hydrolase_4"/>
    <property type="match status" value="1"/>
</dbReference>
<dbReference type="InterPro" id="IPR022742">
    <property type="entry name" value="Hydrolase_4"/>
</dbReference>
<dbReference type="InterPro" id="IPR029058">
    <property type="entry name" value="AB_hydrolase_fold"/>
</dbReference>
<gene>
    <name evidence="2" type="ORF">GRF63_05415</name>
</gene>
<dbReference type="EMBL" id="WUBR01000001">
    <property type="protein sequence ID" value="MWV27337.1"/>
    <property type="molecule type" value="Genomic_DNA"/>
</dbReference>
<dbReference type="SUPFAM" id="SSF53474">
    <property type="entry name" value="alpha/beta-Hydrolases"/>
    <property type="match status" value="1"/>
</dbReference>
<keyword evidence="2" id="KW-0378">Hydrolase</keyword>
<dbReference type="InterPro" id="IPR051044">
    <property type="entry name" value="MAG_DAG_Lipase"/>
</dbReference>
<dbReference type="AlphaFoldDB" id="A0A844XAC8"/>